<gene>
    <name evidence="1" type="ORF">HB904_04120</name>
</gene>
<proteinExistence type="predicted"/>
<dbReference type="Proteomes" id="UP000574104">
    <property type="component" value="Unassembled WGS sequence"/>
</dbReference>
<accession>A0A842ABN0</accession>
<evidence type="ECO:0000313" key="2">
    <source>
        <dbReference type="Proteomes" id="UP000574104"/>
    </source>
</evidence>
<evidence type="ECO:0000313" key="1">
    <source>
        <dbReference type="EMBL" id="MBC1615359.1"/>
    </source>
</evidence>
<reference evidence="1 2" key="1">
    <citation type="submission" date="2020-03" db="EMBL/GenBank/DDBJ databases">
        <title>Soil Listeria distribution.</title>
        <authorList>
            <person name="Liao J."/>
            <person name="Wiedmann M."/>
        </authorList>
    </citation>
    <scope>NUCLEOTIDE SEQUENCE [LARGE SCALE GENOMIC DNA]</scope>
    <source>
        <strain evidence="1 2">FSL L7-1299</strain>
    </source>
</reference>
<organism evidence="1 2">
    <name type="scientific">Listeria booriae</name>
    <dbReference type="NCBI Taxonomy" id="1552123"/>
    <lineage>
        <taxon>Bacteria</taxon>
        <taxon>Bacillati</taxon>
        <taxon>Bacillota</taxon>
        <taxon>Bacilli</taxon>
        <taxon>Bacillales</taxon>
        <taxon>Listeriaceae</taxon>
        <taxon>Listeria</taxon>
    </lineage>
</organism>
<dbReference type="AlphaFoldDB" id="A0A842ABN0"/>
<dbReference type="EMBL" id="JAARSH010000002">
    <property type="protein sequence ID" value="MBC1615359.1"/>
    <property type="molecule type" value="Genomic_DNA"/>
</dbReference>
<protein>
    <submittedName>
        <fullName evidence="1">Uncharacterized protein</fullName>
    </submittedName>
</protein>
<sequence>MANVEENSVGKFAGLRKKALGLVSVYQVNEYEKNSIAAISEQINEAAKNGENRIYVSGGLMDATLNLNLVSELNKEGFEVSLLDDSIMITWAKE</sequence>
<dbReference type="RefSeq" id="WP_185434253.1">
    <property type="nucleotide sequence ID" value="NZ_JAARSH010000002.1"/>
</dbReference>
<comment type="caution">
    <text evidence="1">The sequence shown here is derived from an EMBL/GenBank/DDBJ whole genome shotgun (WGS) entry which is preliminary data.</text>
</comment>
<name>A0A842ABN0_9LIST</name>